<evidence type="ECO:0000313" key="2">
    <source>
        <dbReference type="Proteomes" id="UP000002366"/>
    </source>
</evidence>
<dbReference type="EMBL" id="CP001997">
    <property type="protein sequence ID" value="ADE56645.1"/>
    <property type="molecule type" value="Genomic_DNA"/>
</dbReference>
<name>D5EDL3_AMICL</name>
<reference evidence="1 2" key="1">
    <citation type="journal article" date="2010" name="Stand. Genomic Sci.">
        <title>Complete genome sequence of Aminobacterium colombiense type strain (ALA-1).</title>
        <authorList>
            <person name="Chertkov O."/>
            <person name="Sikorski J."/>
            <person name="Brambilla E."/>
            <person name="Lapidus A."/>
            <person name="Copeland A."/>
            <person name="Glavina Del Rio T."/>
            <person name="Nolan M."/>
            <person name="Lucas S."/>
            <person name="Tice H."/>
            <person name="Cheng J.F."/>
            <person name="Han C."/>
            <person name="Detter J.C."/>
            <person name="Bruce D."/>
            <person name="Tapia R."/>
            <person name="Goodwin L."/>
            <person name="Pitluck S."/>
            <person name="Liolios K."/>
            <person name="Ivanova N."/>
            <person name="Mavromatis K."/>
            <person name="Ovchinnikova G."/>
            <person name="Pati A."/>
            <person name="Chen A."/>
            <person name="Palaniappan K."/>
            <person name="Land M."/>
            <person name="Hauser L."/>
            <person name="Chang Y.J."/>
            <person name="Jeffries C.D."/>
            <person name="Spring S."/>
            <person name="Rohde M."/>
            <person name="Goker M."/>
            <person name="Bristow J."/>
            <person name="Eisen J.A."/>
            <person name="Markowitz V."/>
            <person name="Hugenholtz P."/>
            <person name="Kyrpides N.C."/>
            <person name="Klenk H.P."/>
        </authorList>
    </citation>
    <scope>NUCLEOTIDE SEQUENCE [LARGE SCALE GENOMIC DNA]</scope>
    <source>
        <strain evidence="2">DSM 12261 / ALA-1</strain>
    </source>
</reference>
<gene>
    <name evidence="1" type="ordered locus">Amico_0507</name>
</gene>
<dbReference type="PANTHER" id="PTHR42941">
    <property type="entry name" value="SLL1037 PROTEIN"/>
    <property type="match status" value="1"/>
</dbReference>
<dbReference type="RefSeq" id="WP_013047911.1">
    <property type="nucleotide sequence ID" value="NC_014011.1"/>
</dbReference>
<dbReference type="NCBIfam" id="TIGR02122">
    <property type="entry name" value="TRAP_TAXI"/>
    <property type="match status" value="1"/>
</dbReference>
<dbReference type="CDD" id="cd13520">
    <property type="entry name" value="PBP2_TAXI_TRAP"/>
    <property type="match status" value="1"/>
</dbReference>
<accession>D5EDL3</accession>
<sequence>MCKVKTKFTVTLFFLVMLFVFITPLRSNANMRINIATATTGGSYYPGGIALAQLWSEKDVANASASTSSGSVENVSLLMGNEANVVACQSNILQYAYEGIETYQGKPHPQLRILSPNFSQPYQFVVKKSSNLESISGWKGKRIVVGRVGSGTFVTHERIFKVFGINISDIKANNIGQSEGIDAIRNGLADAAICIGIVPLAPISDALAAPGSDVTIYSLNEKEIQSILEQNVWMSPMTIPAGSYKGLDHDVETIGHVGFWIVRDDFPEDVAYNLVKAMHENADWLKTAYSGYDNPSFLQPATVINRMPVPVHPGALRYYKEVGLLK</sequence>
<dbReference type="KEGG" id="aco:Amico_0507"/>
<dbReference type="PANTHER" id="PTHR42941:SF1">
    <property type="entry name" value="SLL1037 PROTEIN"/>
    <property type="match status" value="1"/>
</dbReference>
<protein>
    <submittedName>
        <fullName evidence="1">TRAP transporter solute receptor, TAXI family</fullName>
    </submittedName>
</protein>
<keyword evidence="2" id="KW-1185">Reference proteome</keyword>
<dbReference type="SUPFAM" id="SSF53850">
    <property type="entry name" value="Periplasmic binding protein-like II"/>
    <property type="match status" value="1"/>
</dbReference>
<dbReference type="HOGENOM" id="CLU_033215_0_1_0"/>
<dbReference type="STRING" id="572547.Amico_0507"/>
<dbReference type="eggNOG" id="COG2358">
    <property type="taxonomic scope" value="Bacteria"/>
</dbReference>
<proteinExistence type="predicted"/>
<dbReference type="Pfam" id="PF16868">
    <property type="entry name" value="NMT1_3"/>
    <property type="match status" value="1"/>
</dbReference>
<keyword evidence="1" id="KW-0675">Receptor</keyword>
<dbReference type="Proteomes" id="UP000002366">
    <property type="component" value="Chromosome"/>
</dbReference>
<dbReference type="Gene3D" id="3.40.190.10">
    <property type="entry name" value="Periplasmic binding protein-like II"/>
    <property type="match status" value="2"/>
</dbReference>
<evidence type="ECO:0000313" key="1">
    <source>
        <dbReference type="EMBL" id="ADE56645.1"/>
    </source>
</evidence>
<organism evidence="1 2">
    <name type="scientific">Aminobacterium colombiense (strain DSM 12261 / ALA-1)</name>
    <dbReference type="NCBI Taxonomy" id="572547"/>
    <lineage>
        <taxon>Bacteria</taxon>
        <taxon>Thermotogati</taxon>
        <taxon>Synergistota</taxon>
        <taxon>Synergistia</taxon>
        <taxon>Synergistales</taxon>
        <taxon>Aminobacteriaceae</taxon>
        <taxon>Aminobacterium</taxon>
    </lineage>
</organism>
<dbReference type="AlphaFoldDB" id="D5EDL3"/>
<dbReference type="InterPro" id="IPR011852">
    <property type="entry name" value="TRAP_TAXI"/>
</dbReference>